<dbReference type="InterPro" id="IPR046960">
    <property type="entry name" value="PPR_At4g14850-like_plant"/>
</dbReference>
<evidence type="ECO:0008006" key="4">
    <source>
        <dbReference type="Google" id="ProtNLM"/>
    </source>
</evidence>
<dbReference type="GO" id="GO:0099402">
    <property type="term" value="P:plant organ development"/>
    <property type="evidence" value="ECO:0007669"/>
    <property type="project" value="UniProtKB-ARBA"/>
</dbReference>
<proteinExistence type="predicted"/>
<feature type="repeat" description="PPR" evidence="2">
    <location>
        <begin position="310"/>
        <end position="344"/>
    </location>
</feature>
<name>A0A2P2Q2U6_RHIMU</name>
<dbReference type="AlphaFoldDB" id="A0A2P2Q2U6"/>
<sequence>MQSLPKVLSLNRRVLAILSKCNHLNHLKQLQSFLITLGHSQTQFYAFKLVRFCVLRLSDLDYARFIFDHLYSPNIYLHAAMVTAYASLSHYDSAFALYCDMVRRGHPKANHFIFPHLLKSCKVTNLLHTHIVKSGFDRYLIVQTALLDSYSRSATDIGIARKLFDEMSEKSVVSWTAMISGYARIGEIESAMYLFNQIPERDVPSWNAVIAGCTQNGFFQEAISIFRKMLIHAQEPRHRHNKPNQVTVVCALSACGHIGMLQLGKWIHGYVYRNGLVSDSFVSNALVDMYGKCGSLGSSVKIFNSLIDRNLISWTTLISALGINGLAPKAVETFKEMECQGFRPDKVAFLAVLTACRHGALVREGIELFEKMDVYGIKTEMDHYHCIVDLLARHGHLRESEKIISRMPYPPNAIILRSFLEGCQIHRTAEDLAMASEHCIAKSVQ</sequence>
<feature type="repeat" description="PPR" evidence="2">
    <location>
        <begin position="171"/>
        <end position="201"/>
    </location>
</feature>
<dbReference type="Pfam" id="PF13041">
    <property type="entry name" value="PPR_2"/>
    <property type="match status" value="1"/>
</dbReference>
<dbReference type="PANTHER" id="PTHR47926:SF453">
    <property type="entry name" value="PENTATRICOPEPTIDE REPEAT (PPR) SUPERFAMILY PROTEIN"/>
    <property type="match status" value="1"/>
</dbReference>
<keyword evidence="1" id="KW-0677">Repeat</keyword>
<dbReference type="GO" id="GO:0009451">
    <property type="term" value="P:RNA modification"/>
    <property type="evidence" value="ECO:0007669"/>
    <property type="project" value="InterPro"/>
</dbReference>
<dbReference type="Pfam" id="PF01535">
    <property type="entry name" value="PPR"/>
    <property type="match status" value="4"/>
</dbReference>
<feature type="repeat" description="PPR" evidence="2">
    <location>
        <begin position="202"/>
        <end position="236"/>
    </location>
</feature>
<protein>
    <recommendedName>
        <fullName evidence="4">Pentatricopeptide repeat-containing protein</fullName>
    </recommendedName>
</protein>
<dbReference type="FunFam" id="1.25.40.10:FF:000348">
    <property type="entry name" value="Pentatricopeptide repeat-containing protein chloroplastic"/>
    <property type="match status" value="1"/>
</dbReference>
<dbReference type="NCBIfam" id="TIGR00756">
    <property type="entry name" value="PPR"/>
    <property type="match status" value="4"/>
</dbReference>
<accession>A0A2P2Q2U6</accession>
<dbReference type="InterPro" id="IPR011990">
    <property type="entry name" value="TPR-like_helical_dom_sf"/>
</dbReference>
<feature type="repeat" description="PPR" evidence="2">
    <location>
        <begin position="74"/>
        <end position="108"/>
    </location>
</feature>
<dbReference type="EMBL" id="GGEC01080834">
    <property type="protein sequence ID" value="MBX61318.1"/>
    <property type="molecule type" value="Transcribed_RNA"/>
</dbReference>
<dbReference type="PANTHER" id="PTHR47926">
    <property type="entry name" value="PENTATRICOPEPTIDE REPEAT-CONTAINING PROTEIN"/>
    <property type="match status" value="1"/>
</dbReference>
<dbReference type="PROSITE" id="PS51375">
    <property type="entry name" value="PPR"/>
    <property type="match status" value="4"/>
</dbReference>
<evidence type="ECO:0000256" key="1">
    <source>
        <dbReference type="ARBA" id="ARBA00022737"/>
    </source>
</evidence>
<dbReference type="GO" id="GO:0003723">
    <property type="term" value="F:RNA binding"/>
    <property type="evidence" value="ECO:0007669"/>
    <property type="project" value="InterPro"/>
</dbReference>
<evidence type="ECO:0000256" key="2">
    <source>
        <dbReference type="PROSITE-ProRule" id="PRU00708"/>
    </source>
</evidence>
<dbReference type="FunFam" id="1.25.40.10:FF:000158">
    <property type="entry name" value="pentatricopeptide repeat-containing protein At2g33680"/>
    <property type="match status" value="1"/>
</dbReference>
<dbReference type="Gene3D" id="1.25.40.10">
    <property type="entry name" value="Tetratricopeptide repeat domain"/>
    <property type="match status" value="4"/>
</dbReference>
<dbReference type="InterPro" id="IPR002885">
    <property type="entry name" value="PPR_rpt"/>
</dbReference>
<reference evidence="3" key="1">
    <citation type="submission" date="2018-02" db="EMBL/GenBank/DDBJ databases">
        <title>Rhizophora mucronata_Transcriptome.</title>
        <authorList>
            <person name="Meera S.P."/>
            <person name="Sreeshan A."/>
            <person name="Augustine A."/>
        </authorList>
    </citation>
    <scope>NUCLEOTIDE SEQUENCE</scope>
    <source>
        <tissue evidence="3">Leaf</tissue>
    </source>
</reference>
<evidence type="ECO:0000313" key="3">
    <source>
        <dbReference type="EMBL" id="MBX61318.1"/>
    </source>
</evidence>
<organism evidence="3">
    <name type="scientific">Rhizophora mucronata</name>
    <name type="common">Asiatic mangrove</name>
    <dbReference type="NCBI Taxonomy" id="61149"/>
    <lineage>
        <taxon>Eukaryota</taxon>
        <taxon>Viridiplantae</taxon>
        <taxon>Streptophyta</taxon>
        <taxon>Embryophyta</taxon>
        <taxon>Tracheophyta</taxon>
        <taxon>Spermatophyta</taxon>
        <taxon>Magnoliopsida</taxon>
        <taxon>eudicotyledons</taxon>
        <taxon>Gunneridae</taxon>
        <taxon>Pentapetalae</taxon>
        <taxon>rosids</taxon>
        <taxon>fabids</taxon>
        <taxon>Malpighiales</taxon>
        <taxon>Rhizophoraceae</taxon>
        <taxon>Rhizophora</taxon>
    </lineage>
</organism>